<accession>A0ABT6F1F2</accession>
<keyword evidence="3" id="KW-0157">Chromophore</keyword>
<keyword evidence="4" id="KW-0089">Bile pigment</keyword>
<dbReference type="CDD" id="cd08919">
    <property type="entry name" value="PBP-like"/>
    <property type="match status" value="1"/>
</dbReference>
<evidence type="ECO:0000256" key="2">
    <source>
        <dbReference type="ARBA" id="ARBA00008182"/>
    </source>
</evidence>
<name>A0ABT6F1F2_9SYNE</name>
<sequence length="157" mass="17907">MLKQLNRLALDADGRYATASELAFLKDYLATIEPRISAYQKIREEGEIMADKIQARQKAQNVNCFTFNNQDQSSICRRDLVNAIRLSATAVLFGELDLLRDNFLLWYRTIVKAFNYENMARSTYGKILPELMKALLDPAENKVTQPVLQLNASILSD</sequence>
<organism evidence="5 6">
    <name type="scientific">Candidatus Synechococcus calcipolaris G9</name>
    <dbReference type="NCBI Taxonomy" id="1497997"/>
    <lineage>
        <taxon>Bacteria</taxon>
        <taxon>Bacillati</taxon>
        <taxon>Cyanobacteriota</taxon>
        <taxon>Cyanophyceae</taxon>
        <taxon>Synechococcales</taxon>
        <taxon>Synechococcaceae</taxon>
        <taxon>Synechococcus</taxon>
    </lineage>
</organism>
<reference evidence="5" key="2">
    <citation type="submission" date="2022-01" db="EMBL/GenBank/DDBJ databases">
        <authorList>
            <person name="Zivanovic Y."/>
            <person name="Moreira D."/>
            <person name="Lopez-Garcia P."/>
        </authorList>
    </citation>
    <scope>NUCLEOTIDE SEQUENCE</scope>
    <source>
        <strain evidence="5">G9</strain>
    </source>
</reference>
<dbReference type="Pfam" id="PF00502">
    <property type="entry name" value="Phycobilisome"/>
    <property type="match status" value="1"/>
</dbReference>
<dbReference type="RefSeq" id="WP_277867552.1">
    <property type="nucleotide sequence ID" value="NZ_JAKKUT010000002.1"/>
</dbReference>
<evidence type="ECO:0000313" key="5">
    <source>
        <dbReference type="EMBL" id="MDG2991690.1"/>
    </source>
</evidence>
<dbReference type="InterPro" id="IPR038719">
    <property type="entry name" value="Phycobilisome_asu/bsu_sf"/>
</dbReference>
<protein>
    <submittedName>
        <fullName evidence="5">Allophycocyanin</fullName>
    </submittedName>
</protein>
<comment type="subcellular location">
    <subcellularLocation>
        <location evidence="1">Endomembrane system</location>
    </subcellularLocation>
</comment>
<dbReference type="Gene3D" id="1.10.490.20">
    <property type="entry name" value="Phycocyanins"/>
    <property type="match status" value="1"/>
</dbReference>
<evidence type="ECO:0000256" key="4">
    <source>
        <dbReference type="ARBA" id="ARBA00023307"/>
    </source>
</evidence>
<reference evidence="5" key="1">
    <citation type="journal article" date="2022" name="Genome Biol. Evol.">
        <title>A New Gene Family Diagnostic for Intracellular Biomineralization of Amorphous Ca Carbonates by Cyanobacteria.</title>
        <authorList>
            <person name="Benzerara K."/>
            <person name="Duprat E."/>
            <person name="Bitard-Feildel T."/>
            <person name="Caumes G."/>
            <person name="Cassier-Chauvat C."/>
            <person name="Chauvat F."/>
            <person name="Dezi M."/>
            <person name="Diop S.I."/>
            <person name="Gaschignard G."/>
            <person name="Gorgen S."/>
            <person name="Gugger M."/>
            <person name="Lopez-Garcia P."/>
            <person name="Millet M."/>
            <person name="Skouri-Panet F."/>
            <person name="Moreira D."/>
            <person name="Callebaut I."/>
        </authorList>
    </citation>
    <scope>NUCLEOTIDE SEQUENCE</scope>
    <source>
        <strain evidence="5">G9</strain>
    </source>
</reference>
<comment type="caution">
    <text evidence="5">The sequence shown here is derived from an EMBL/GenBank/DDBJ whole genome shotgun (WGS) entry which is preliminary data.</text>
</comment>
<evidence type="ECO:0000256" key="1">
    <source>
        <dbReference type="ARBA" id="ARBA00004308"/>
    </source>
</evidence>
<proteinExistence type="inferred from homology"/>
<dbReference type="SUPFAM" id="SSF46458">
    <property type="entry name" value="Globin-like"/>
    <property type="match status" value="1"/>
</dbReference>
<dbReference type="Proteomes" id="UP001154265">
    <property type="component" value="Unassembled WGS sequence"/>
</dbReference>
<comment type="similarity">
    <text evidence="2">Belongs to the phycobiliprotein family.</text>
</comment>
<dbReference type="EMBL" id="JAKKUT010000002">
    <property type="protein sequence ID" value="MDG2991690.1"/>
    <property type="molecule type" value="Genomic_DNA"/>
</dbReference>
<dbReference type="InterPro" id="IPR012128">
    <property type="entry name" value="Phycobilisome_asu/bsu"/>
</dbReference>
<dbReference type="InterPro" id="IPR009050">
    <property type="entry name" value="Globin-like_sf"/>
</dbReference>
<evidence type="ECO:0000256" key="3">
    <source>
        <dbReference type="ARBA" id="ARBA00022991"/>
    </source>
</evidence>
<evidence type="ECO:0000313" key="6">
    <source>
        <dbReference type="Proteomes" id="UP001154265"/>
    </source>
</evidence>
<gene>
    <name evidence="5" type="ORF">L3556_12210</name>
</gene>
<keyword evidence="6" id="KW-1185">Reference proteome</keyword>